<sequence length="130" mass="14014">MAALFGSWSAWEGELTDQAEERKGTHSGPTGSKRAGQTRFSPADPDKFSLMGIQRRPAIASSCPLFLDALRSLAHRCLVRVSEGQPVKSEEQYPLGSSQAPLMITLAKAGAAGGETVSWKLKLLMQKQRG</sequence>
<dbReference type="EMBL" id="JANPWB010000007">
    <property type="protein sequence ID" value="KAJ1171481.1"/>
    <property type="molecule type" value="Genomic_DNA"/>
</dbReference>
<name>A0AAV7T531_PLEWA</name>
<evidence type="ECO:0000313" key="2">
    <source>
        <dbReference type="EMBL" id="KAJ1171481.1"/>
    </source>
</evidence>
<keyword evidence="3" id="KW-1185">Reference proteome</keyword>
<evidence type="ECO:0000256" key="1">
    <source>
        <dbReference type="SAM" id="MobiDB-lite"/>
    </source>
</evidence>
<gene>
    <name evidence="2" type="ORF">NDU88_003342</name>
</gene>
<proteinExistence type="predicted"/>
<evidence type="ECO:0000313" key="3">
    <source>
        <dbReference type="Proteomes" id="UP001066276"/>
    </source>
</evidence>
<dbReference type="Proteomes" id="UP001066276">
    <property type="component" value="Chromosome 4_1"/>
</dbReference>
<feature type="region of interest" description="Disordered" evidence="1">
    <location>
        <begin position="15"/>
        <end position="46"/>
    </location>
</feature>
<comment type="caution">
    <text evidence="2">The sequence shown here is derived from an EMBL/GenBank/DDBJ whole genome shotgun (WGS) entry which is preliminary data.</text>
</comment>
<organism evidence="2 3">
    <name type="scientific">Pleurodeles waltl</name>
    <name type="common">Iberian ribbed newt</name>
    <dbReference type="NCBI Taxonomy" id="8319"/>
    <lineage>
        <taxon>Eukaryota</taxon>
        <taxon>Metazoa</taxon>
        <taxon>Chordata</taxon>
        <taxon>Craniata</taxon>
        <taxon>Vertebrata</taxon>
        <taxon>Euteleostomi</taxon>
        <taxon>Amphibia</taxon>
        <taxon>Batrachia</taxon>
        <taxon>Caudata</taxon>
        <taxon>Salamandroidea</taxon>
        <taxon>Salamandridae</taxon>
        <taxon>Pleurodelinae</taxon>
        <taxon>Pleurodeles</taxon>
    </lineage>
</organism>
<protein>
    <submittedName>
        <fullName evidence="2">Uncharacterized protein</fullName>
    </submittedName>
</protein>
<dbReference type="AlphaFoldDB" id="A0AAV7T531"/>
<accession>A0AAV7T531</accession>
<reference evidence="2" key="1">
    <citation type="journal article" date="2022" name="bioRxiv">
        <title>Sequencing and chromosome-scale assembly of the giantPleurodeles waltlgenome.</title>
        <authorList>
            <person name="Brown T."/>
            <person name="Elewa A."/>
            <person name="Iarovenko S."/>
            <person name="Subramanian E."/>
            <person name="Araus A.J."/>
            <person name="Petzold A."/>
            <person name="Susuki M."/>
            <person name="Suzuki K.-i.T."/>
            <person name="Hayashi T."/>
            <person name="Toyoda A."/>
            <person name="Oliveira C."/>
            <person name="Osipova E."/>
            <person name="Leigh N.D."/>
            <person name="Simon A."/>
            <person name="Yun M.H."/>
        </authorList>
    </citation>
    <scope>NUCLEOTIDE SEQUENCE</scope>
    <source>
        <strain evidence="2">20211129_DDA</strain>
        <tissue evidence="2">Liver</tissue>
    </source>
</reference>